<dbReference type="PIRSF" id="PIRSF000103">
    <property type="entry name" value="HIBADH"/>
    <property type="match status" value="1"/>
</dbReference>
<dbReference type="Gene3D" id="1.10.1040.10">
    <property type="entry name" value="N-(1-d-carboxylethyl)-l-norvaline Dehydrogenase, domain 2"/>
    <property type="match status" value="1"/>
</dbReference>
<dbReference type="InterPro" id="IPR008927">
    <property type="entry name" value="6-PGluconate_DH-like_C_sf"/>
</dbReference>
<reference evidence="7 8" key="1">
    <citation type="submission" date="2015-03" db="EMBL/GenBank/DDBJ databases">
        <authorList>
            <person name="Murphy D."/>
        </authorList>
    </citation>
    <scope>NUCLEOTIDE SEQUENCE [LARGE SCALE GENOMIC DNA]</scope>
    <source>
        <strain evidence="7 8">DSM 44277</strain>
    </source>
</reference>
<dbReference type="InterPro" id="IPR036291">
    <property type="entry name" value="NAD(P)-bd_dom_sf"/>
</dbReference>
<dbReference type="GO" id="GO:0016054">
    <property type="term" value="P:organic acid catabolic process"/>
    <property type="evidence" value="ECO:0007669"/>
    <property type="project" value="UniProtKB-ARBA"/>
</dbReference>
<feature type="domain" description="3-hydroxyisobutyrate dehydrogenase-like NAD-binding" evidence="6">
    <location>
        <begin position="166"/>
        <end position="282"/>
    </location>
</feature>
<dbReference type="InterPro" id="IPR015815">
    <property type="entry name" value="HIBADH-related"/>
</dbReference>
<protein>
    <submittedName>
        <fullName evidence="7">6-phosphogluconate dehydrogenase</fullName>
    </submittedName>
</protein>
<accession>A0A0U0WAU9</accession>
<dbReference type="SUPFAM" id="SSF48179">
    <property type="entry name" value="6-phosphogluconate dehydrogenase C-terminal domain-like"/>
    <property type="match status" value="1"/>
</dbReference>
<feature type="active site" evidence="4">
    <location>
        <position position="170"/>
    </location>
</feature>
<dbReference type="InterPro" id="IPR051265">
    <property type="entry name" value="HIBADH-related_NP60_sf"/>
</dbReference>
<dbReference type="GO" id="GO:0016491">
    <property type="term" value="F:oxidoreductase activity"/>
    <property type="evidence" value="ECO:0007669"/>
    <property type="project" value="UniProtKB-KW"/>
</dbReference>
<dbReference type="RefSeq" id="WP_085182693.1">
    <property type="nucleotide sequence ID" value="NZ_CSTD01000002.1"/>
</dbReference>
<gene>
    <name evidence="7" type="ORF">BN971_02528</name>
</gene>
<dbReference type="OrthoDB" id="3185659at2"/>
<dbReference type="InterPro" id="IPR002204">
    <property type="entry name" value="3-OH-isobutyrate_DH-rel_CS"/>
</dbReference>
<dbReference type="Proteomes" id="UP000198875">
    <property type="component" value="Unassembled WGS sequence"/>
</dbReference>
<proteinExistence type="inferred from homology"/>
<feature type="domain" description="6-phosphogluconate dehydrogenase NADP-binding" evidence="5">
    <location>
        <begin position="2"/>
        <end position="158"/>
    </location>
</feature>
<dbReference type="SUPFAM" id="SSF51735">
    <property type="entry name" value="NAD(P)-binding Rossmann-fold domains"/>
    <property type="match status" value="1"/>
</dbReference>
<dbReference type="Pfam" id="PF14833">
    <property type="entry name" value="NAD_binding_11"/>
    <property type="match status" value="1"/>
</dbReference>
<evidence type="ECO:0000256" key="2">
    <source>
        <dbReference type="ARBA" id="ARBA00023002"/>
    </source>
</evidence>
<comment type="similarity">
    <text evidence="1">Belongs to the HIBADH-related family.</text>
</comment>
<evidence type="ECO:0000313" key="8">
    <source>
        <dbReference type="Proteomes" id="UP000198875"/>
    </source>
</evidence>
<keyword evidence="3" id="KW-0520">NAD</keyword>
<evidence type="ECO:0000256" key="3">
    <source>
        <dbReference type="ARBA" id="ARBA00023027"/>
    </source>
</evidence>
<evidence type="ECO:0000259" key="6">
    <source>
        <dbReference type="Pfam" id="PF14833"/>
    </source>
</evidence>
<dbReference type="InterPro" id="IPR013328">
    <property type="entry name" value="6PGD_dom2"/>
</dbReference>
<dbReference type="PROSITE" id="PS00895">
    <property type="entry name" value="3_HYDROXYISOBUT_DH"/>
    <property type="match status" value="1"/>
</dbReference>
<evidence type="ECO:0000313" key="7">
    <source>
        <dbReference type="EMBL" id="CPR11248.1"/>
    </source>
</evidence>
<keyword evidence="2" id="KW-0560">Oxidoreductase</keyword>
<sequence>MDIGFVGLGNMGRGMAVNLMKAGHHLTVYNRSPEKAEALTRQGATAARTVAETCSGDVVFTMLSDDSAVEDVTLGEGGVVASLRPGATHVSSSTISVALSQRLAAAHADAGQRYVSAPVFGRPEAAAAAQLFVIVAGDPETLRPLSPLFEALGQRTFVVSALPHTANLVKLSGNFLIASVIESVGEAVALVAKAGVDRQQYVDLLTSTLFAAPAYRTYGGLIAARQFEPAGFAARLGFKDVRLVLAAAEQLEVPLPLASLLHDRFLTLVATGAGDLDWSAVSTLADRDAGLGSDDPA</sequence>
<dbReference type="PANTHER" id="PTHR43580">
    <property type="entry name" value="OXIDOREDUCTASE GLYR1-RELATED"/>
    <property type="match status" value="1"/>
</dbReference>
<name>A0A0U0WAU9_MYCBE</name>
<dbReference type="GO" id="GO:0051287">
    <property type="term" value="F:NAD binding"/>
    <property type="evidence" value="ECO:0007669"/>
    <property type="project" value="InterPro"/>
</dbReference>
<dbReference type="EMBL" id="CSTD01000002">
    <property type="protein sequence ID" value="CPR11248.1"/>
    <property type="molecule type" value="Genomic_DNA"/>
</dbReference>
<dbReference type="AlphaFoldDB" id="A0A0U0WAU9"/>
<organism evidence="7 8">
    <name type="scientific">Mycobacterium bohemicum DSM 44277</name>
    <dbReference type="NCBI Taxonomy" id="1236609"/>
    <lineage>
        <taxon>Bacteria</taxon>
        <taxon>Bacillati</taxon>
        <taxon>Actinomycetota</taxon>
        <taxon>Actinomycetes</taxon>
        <taxon>Mycobacteriales</taxon>
        <taxon>Mycobacteriaceae</taxon>
        <taxon>Mycobacterium</taxon>
    </lineage>
</organism>
<evidence type="ECO:0000256" key="4">
    <source>
        <dbReference type="PIRSR" id="PIRSR000103-1"/>
    </source>
</evidence>
<evidence type="ECO:0000259" key="5">
    <source>
        <dbReference type="Pfam" id="PF03446"/>
    </source>
</evidence>
<dbReference type="GO" id="GO:0050661">
    <property type="term" value="F:NADP binding"/>
    <property type="evidence" value="ECO:0007669"/>
    <property type="project" value="InterPro"/>
</dbReference>
<dbReference type="InterPro" id="IPR006115">
    <property type="entry name" value="6PGDH_NADP-bd"/>
</dbReference>
<evidence type="ECO:0000256" key="1">
    <source>
        <dbReference type="ARBA" id="ARBA00009080"/>
    </source>
</evidence>
<dbReference type="Gene3D" id="3.40.50.720">
    <property type="entry name" value="NAD(P)-binding Rossmann-like Domain"/>
    <property type="match status" value="1"/>
</dbReference>
<dbReference type="InterPro" id="IPR029154">
    <property type="entry name" value="HIBADH-like_NADP-bd"/>
</dbReference>
<dbReference type="PANTHER" id="PTHR43580:SF2">
    <property type="entry name" value="CYTOKINE-LIKE NUCLEAR FACTOR N-PAC"/>
    <property type="match status" value="1"/>
</dbReference>
<dbReference type="Pfam" id="PF03446">
    <property type="entry name" value="NAD_binding_2"/>
    <property type="match status" value="1"/>
</dbReference>